<protein>
    <submittedName>
        <fullName evidence="4">Hydrogenase expression/formation protein</fullName>
    </submittedName>
</protein>
<evidence type="ECO:0000256" key="2">
    <source>
        <dbReference type="SAM" id="MobiDB-lite"/>
    </source>
</evidence>
<comment type="similarity">
    <text evidence="1">Belongs to the HupH/HyaF family.</text>
</comment>
<dbReference type="Pfam" id="PF04809">
    <property type="entry name" value="HupH_C"/>
    <property type="match status" value="2"/>
</dbReference>
<evidence type="ECO:0000313" key="5">
    <source>
        <dbReference type="Proteomes" id="UP000319732"/>
    </source>
</evidence>
<dbReference type="InterPro" id="IPR038527">
    <property type="entry name" value="HupH_C_sf"/>
</dbReference>
<accession>A0A545TFG2</accession>
<comment type="caution">
    <text evidence="4">The sequence shown here is derived from an EMBL/GenBank/DDBJ whole genome shotgun (WGS) entry which is preliminary data.</text>
</comment>
<keyword evidence="5" id="KW-1185">Reference proteome</keyword>
<evidence type="ECO:0000259" key="3">
    <source>
        <dbReference type="Pfam" id="PF04809"/>
    </source>
</evidence>
<reference evidence="4 5" key="1">
    <citation type="submission" date="2019-06" db="EMBL/GenBank/DDBJ databases">
        <title>Whole genome sequence for Cellvibrionaceae sp. R142.</title>
        <authorList>
            <person name="Wang G."/>
        </authorList>
    </citation>
    <scope>NUCLEOTIDE SEQUENCE [LARGE SCALE GENOMIC DNA]</scope>
    <source>
        <strain evidence="4 5">R142</strain>
    </source>
</reference>
<name>A0A545TFG2_9GAMM</name>
<feature type="domain" description="HupH hydrogenase expression protein C-terminal" evidence="3">
    <location>
        <begin position="171"/>
        <end position="287"/>
    </location>
</feature>
<dbReference type="Gene3D" id="3.30.1370.140">
    <property type="entry name" value="HupH hydrogenase expression protein, C-terminal domain"/>
    <property type="match status" value="2"/>
</dbReference>
<proteinExistence type="inferred from homology"/>
<dbReference type="EMBL" id="VHSG01000015">
    <property type="protein sequence ID" value="TQV75969.1"/>
    <property type="molecule type" value="Genomic_DNA"/>
</dbReference>
<feature type="region of interest" description="Disordered" evidence="2">
    <location>
        <begin position="1"/>
        <end position="26"/>
    </location>
</feature>
<dbReference type="Proteomes" id="UP000319732">
    <property type="component" value="Unassembled WGS sequence"/>
</dbReference>
<sequence>MEHPNQIPVVNIYGPGSQPEPDTEGGRLDYMTMPTSMSTFQPPLLPEPDEVGDISAALAFLDKGCAALEQVSRQGGERLIPLQGLNDNALGLINQILGVGEVSATIAGDTPVDIQESVMAGLWRVHHLDKEGRVAGDFLEVAAIPAAVRQLAFQSARAGVDTNTEGLPAGVINSPALLVELDEKARHYRAGVSPHVINLSLLPLSPEDLLLLGERLGVGPVTILSRGYGNCRIGSTACRSVWWIKYYNSEDALILNTIEVTAIPDVAVAAPEDIADSAERLREIVEIYR</sequence>
<feature type="domain" description="HupH hydrogenase expression protein C-terminal" evidence="3">
    <location>
        <begin position="65"/>
        <end position="149"/>
    </location>
</feature>
<dbReference type="RefSeq" id="WP_142905177.1">
    <property type="nucleotide sequence ID" value="NZ_ML660095.1"/>
</dbReference>
<dbReference type="InterPro" id="IPR006894">
    <property type="entry name" value="HupH_Hydgase_express_prot_C"/>
</dbReference>
<dbReference type="AlphaFoldDB" id="A0A545TFG2"/>
<gene>
    <name evidence="4" type="ORF">FKG94_15265</name>
</gene>
<dbReference type="OrthoDB" id="6560677at2"/>
<evidence type="ECO:0000313" key="4">
    <source>
        <dbReference type="EMBL" id="TQV75969.1"/>
    </source>
</evidence>
<organism evidence="4 5">
    <name type="scientific">Exilibacterium tricleocarpae</name>
    <dbReference type="NCBI Taxonomy" id="2591008"/>
    <lineage>
        <taxon>Bacteria</taxon>
        <taxon>Pseudomonadati</taxon>
        <taxon>Pseudomonadota</taxon>
        <taxon>Gammaproteobacteria</taxon>
        <taxon>Cellvibrionales</taxon>
        <taxon>Cellvibrionaceae</taxon>
        <taxon>Exilibacterium</taxon>
    </lineage>
</organism>
<evidence type="ECO:0000256" key="1">
    <source>
        <dbReference type="ARBA" id="ARBA00010832"/>
    </source>
</evidence>